<accession>A0ABT6IV66</accession>
<reference evidence="8 9" key="1">
    <citation type="submission" date="2017-11" db="EMBL/GenBank/DDBJ databases">
        <title>Whole genome sequencing of Psychrobacter pocilloporae S6-60T(=JCM 31058T=LMG 29157T).</title>
        <authorList>
            <person name="Das S.K."/>
        </authorList>
    </citation>
    <scope>NUCLEOTIDE SEQUENCE [LARGE SCALE GENOMIC DNA]</scope>
    <source>
        <strain evidence="8 9">S6-60</strain>
    </source>
</reference>
<dbReference type="RefSeq" id="WP_284719421.1">
    <property type="nucleotide sequence ID" value="NZ_PGFT01000001.1"/>
</dbReference>
<dbReference type="EMBL" id="PGFT01000001">
    <property type="protein sequence ID" value="MDH4905118.1"/>
    <property type="molecule type" value="Genomic_DNA"/>
</dbReference>
<dbReference type="PROSITE" id="PS50994">
    <property type="entry name" value="INTEGRASE"/>
    <property type="match status" value="1"/>
</dbReference>
<dbReference type="Pfam" id="PF00665">
    <property type="entry name" value="rve"/>
    <property type="match status" value="1"/>
</dbReference>
<dbReference type="InterPro" id="IPR001584">
    <property type="entry name" value="Integrase_cat-core"/>
</dbReference>
<dbReference type="PANTHER" id="PTHR46889:SF4">
    <property type="entry name" value="TRANSPOSASE INSO FOR INSERTION SEQUENCE ELEMENT IS911B-RELATED"/>
    <property type="match status" value="1"/>
</dbReference>
<proteinExistence type="inferred from homology"/>
<evidence type="ECO:0000259" key="2">
    <source>
        <dbReference type="PROSITE" id="PS50994"/>
    </source>
</evidence>
<gene>
    <name evidence="3" type="ORF">CUR83_08105</name>
    <name evidence="4" type="ORF">CUR83_08630</name>
    <name evidence="5" type="ORF">CUR83_08670</name>
    <name evidence="6" type="ORF">CUR83_09985</name>
    <name evidence="7" type="ORF">CUR83_11740</name>
    <name evidence="8" type="ORF">CUR83_11750</name>
</gene>
<dbReference type="Pfam" id="PF01527">
    <property type="entry name" value="HTH_Tnp_1"/>
    <property type="match status" value="1"/>
</dbReference>
<sequence>MTKKLRTYSNEFKAEAVKKIADNNGNISATAKQLGIAMQTLSNWHNKANQGKLVGTEQYDPDLMSALQEIKQLKRQLKVAEEEREIPKKGDRVLREKQPVKYAFIKDNRQIFSTTTMCRVLSVKPSSYYDWLSRDISEQQVHRNQCELLVKAAHSEMKERYGVDRLHAHLSKQGHNISLYMVRSIKEEHGIKCRRHKRFKVTTDSNHNKLVYDNVLDQRFDAKRPNEAWVSDITYIWTAEGWLYLAGVKDLYTKELVGYAINKRMTADLVCRALNMAIKNKRPTQGLIVHSDRGSQYCSHAYHKIIEQHKFTGSMSGKGNCYDNAPIESFWGVLKNELVYHQDYKTRFAAISDIIGYIELYYNQTRIQKGLGYRAPRQVWFDYYRQAA</sequence>
<evidence type="ECO:0000313" key="7">
    <source>
        <dbReference type="EMBL" id="MDH4905713.1"/>
    </source>
</evidence>
<dbReference type="SUPFAM" id="SSF53098">
    <property type="entry name" value="Ribonuclease H-like"/>
    <property type="match status" value="1"/>
</dbReference>
<dbReference type="Gene3D" id="1.10.10.60">
    <property type="entry name" value="Homeodomain-like"/>
    <property type="match status" value="1"/>
</dbReference>
<dbReference type="NCBIfam" id="NF033516">
    <property type="entry name" value="transpos_IS3"/>
    <property type="match status" value="1"/>
</dbReference>
<dbReference type="InterPro" id="IPR025948">
    <property type="entry name" value="HTH-like_dom"/>
</dbReference>
<dbReference type="InterPro" id="IPR012337">
    <property type="entry name" value="RNaseH-like_sf"/>
</dbReference>
<dbReference type="Pfam" id="PF13333">
    <property type="entry name" value="rve_2"/>
    <property type="match status" value="1"/>
</dbReference>
<dbReference type="Proteomes" id="UP001243298">
    <property type="component" value="Unassembled WGS sequence"/>
</dbReference>
<dbReference type="EMBL" id="PGFT01000001">
    <property type="protein sequence ID" value="MDH4905377.1"/>
    <property type="molecule type" value="Genomic_DNA"/>
</dbReference>
<dbReference type="InterPro" id="IPR009057">
    <property type="entry name" value="Homeodomain-like_sf"/>
</dbReference>
<dbReference type="EMBL" id="PGFT01000001">
    <property type="protein sequence ID" value="MDH4905715.1"/>
    <property type="molecule type" value="Genomic_DNA"/>
</dbReference>
<dbReference type="InterPro" id="IPR048020">
    <property type="entry name" value="Transpos_IS3"/>
</dbReference>
<evidence type="ECO:0000313" key="4">
    <source>
        <dbReference type="EMBL" id="MDH4905118.1"/>
    </source>
</evidence>
<feature type="domain" description="Integrase catalytic" evidence="2">
    <location>
        <begin position="221"/>
        <end position="384"/>
    </location>
</feature>
<dbReference type="Pfam" id="PF13276">
    <property type="entry name" value="HTH_21"/>
    <property type="match status" value="1"/>
</dbReference>
<keyword evidence="9" id="KW-1185">Reference proteome</keyword>
<comment type="caution">
    <text evidence="8">The sequence shown here is derived from an EMBL/GenBank/DDBJ whole genome shotgun (WGS) entry which is preliminary data.</text>
</comment>
<dbReference type="EMBL" id="PGFT01000001">
    <property type="protein sequence ID" value="MDH4905022.1"/>
    <property type="molecule type" value="Genomic_DNA"/>
</dbReference>
<evidence type="ECO:0000313" key="9">
    <source>
        <dbReference type="Proteomes" id="UP001243298"/>
    </source>
</evidence>
<protein>
    <submittedName>
        <fullName evidence="8">IS3 family transposase</fullName>
    </submittedName>
</protein>
<dbReference type="InterPro" id="IPR002514">
    <property type="entry name" value="Transposase_8"/>
</dbReference>
<evidence type="ECO:0000313" key="8">
    <source>
        <dbReference type="EMBL" id="MDH4905715.1"/>
    </source>
</evidence>
<dbReference type="InterPro" id="IPR050900">
    <property type="entry name" value="Transposase_IS3/IS150/IS904"/>
</dbReference>
<name>A0ABT6IV66_9GAMM</name>
<comment type="similarity">
    <text evidence="1">Belongs to the transposase 8 family.</text>
</comment>
<dbReference type="Gene3D" id="3.30.420.10">
    <property type="entry name" value="Ribonuclease H-like superfamily/Ribonuclease H"/>
    <property type="match status" value="1"/>
</dbReference>
<dbReference type="EMBL" id="PGFT01000001">
    <property type="protein sequence ID" value="MDH4905713.1"/>
    <property type="molecule type" value="Genomic_DNA"/>
</dbReference>
<evidence type="ECO:0000313" key="6">
    <source>
        <dbReference type="EMBL" id="MDH4905377.1"/>
    </source>
</evidence>
<evidence type="ECO:0000256" key="1">
    <source>
        <dbReference type="ARBA" id="ARBA00009964"/>
    </source>
</evidence>
<dbReference type="PANTHER" id="PTHR46889">
    <property type="entry name" value="TRANSPOSASE INSF FOR INSERTION SEQUENCE IS3B-RELATED"/>
    <property type="match status" value="1"/>
</dbReference>
<dbReference type="EMBL" id="PGFT01000001">
    <property type="protein sequence ID" value="MDH4905125.1"/>
    <property type="molecule type" value="Genomic_DNA"/>
</dbReference>
<evidence type="ECO:0000313" key="3">
    <source>
        <dbReference type="EMBL" id="MDH4905022.1"/>
    </source>
</evidence>
<dbReference type="SUPFAM" id="SSF46689">
    <property type="entry name" value="Homeodomain-like"/>
    <property type="match status" value="1"/>
</dbReference>
<organism evidence="8 9">
    <name type="scientific">Psychrobacter pocilloporae</name>
    <dbReference type="NCBI Taxonomy" id="1775882"/>
    <lineage>
        <taxon>Bacteria</taxon>
        <taxon>Pseudomonadati</taxon>
        <taxon>Pseudomonadota</taxon>
        <taxon>Gammaproteobacteria</taxon>
        <taxon>Moraxellales</taxon>
        <taxon>Moraxellaceae</taxon>
        <taxon>Psychrobacter</taxon>
    </lineage>
</organism>
<dbReference type="InterPro" id="IPR036397">
    <property type="entry name" value="RNaseH_sf"/>
</dbReference>
<evidence type="ECO:0000313" key="5">
    <source>
        <dbReference type="EMBL" id="MDH4905125.1"/>
    </source>
</evidence>